<name>A0A286UK28_9AGAM</name>
<dbReference type="Proteomes" id="UP000217199">
    <property type="component" value="Unassembled WGS sequence"/>
</dbReference>
<dbReference type="InParanoid" id="A0A286UK28"/>
<dbReference type="AlphaFoldDB" id="A0A286UK28"/>
<sequence>MPSMCIDVNQPSSMNESNPDSLLQGMETMHSIYNTEDADITFRSCDNVIFKVHSVILKFASDVFSESSQILEVLFDSIYPRRRTLLRLEEFQFPFIFKLIDAAEKYDIFDIIGLTKQMVVRRALSGSALEHYALASRHQWSDVIVHISRFIPPPQTENPAQRCTLEMIDTSNLLKLFSLHQRRRAALIRALSISYQKNLSDDIRDNHLKWEEISEDHSCGCRSQAHNKVTWAAFKMAVLSLFDLTSPYDCTQKFDRKSSFWADSKLKELWSDRCTKCSEEYFSKDSLCSEFSRVLGMLPSSVEPH</sequence>
<accession>A0A286UK28</accession>
<protein>
    <recommendedName>
        <fullName evidence="3">BTB domain-containing protein</fullName>
    </recommendedName>
</protein>
<proteinExistence type="predicted"/>
<dbReference type="InterPro" id="IPR011333">
    <property type="entry name" value="SKP1/BTB/POZ_sf"/>
</dbReference>
<organism evidence="1 2">
    <name type="scientific">Pyrrhoderma noxium</name>
    <dbReference type="NCBI Taxonomy" id="2282107"/>
    <lineage>
        <taxon>Eukaryota</taxon>
        <taxon>Fungi</taxon>
        <taxon>Dikarya</taxon>
        <taxon>Basidiomycota</taxon>
        <taxon>Agaricomycotina</taxon>
        <taxon>Agaricomycetes</taxon>
        <taxon>Hymenochaetales</taxon>
        <taxon>Hymenochaetaceae</taxon>
        <taxon>Pyrrhoderma</taxon>
    </lineage>
</organism>
<dbReference type="EMBL" id="NBII01000004">
    <property type="protein sequence ID" value="PAV19834.1"/>
    <property type="molecule type" value="Genomic_DNA"/>
</dbReference>
<dbReference type="OrthoDB" id="3184970at2759"/>
<evidence type="ECO:0000313" key="1">
    <source>
        <dbReference type="EMBL" id="PAV19834.1"/>
    </source>
</evidence>
<dbReference type="SUPFAM" id="SSF54695">
    <property type="entry name" value="POZ domain"/>
    <property type="match status" value="1"/>
</dbReference>
<reference evidence="1 2" key="1">
    <citation type="journal article" date="2017" name="Mol. Ecol.">
        <title>Comparative and population genomic landscape of Phellinus noxius: A hypervariable fungus causing root rot in trees.</title>
        <authorList>
            <person name="Chung C.L."/>
            <person name="Lee T.J."/>
            <person name="Akiba M."/>
            <person name="Lee H.H."/>
            <person name="Kuo T.H."/>
            <person name="Liu D."/>
            <person name="Ke H.M."/>
            <person name="Yokoi T."/>
            <person name="Roa M.B."/>
            <person name="Lu M.J."/>
            <person name="Chang Y.Y."/>
            <person name="Ann P.J."/>
            <person name="Tsai J.N."/>
            <person name="Chen C.Y."/>
            <person name="Tzean S.S."/>
            <person name="Ota Y."/>
            <person name="Hattori T."/>
            <person name="Sahashi N."/>
            <person name="Liou R.F."/>
            <person name="Kikuchi T."/>
            <person name="Tsai I.J."/>
        </authorList>
    </citation>
    <scope>NUCLEOTIDE SEQUENCE [LARGE SCALE GENOMIC DNA]</scope>
    <source>
        <strain evidence="1 2">FFPRI411160</strain>
    </source>
</reference>
<comment type="caution">
    <text evidence="1">The sequence shown here is derived from an EMBL/GenBank/DDBJ whole genome shotgun (WGS) entry which is preliminary data.</text>
</comment>
<evidence type="ECO:0000313" key="2">
    <source>
        <dbReference type="Proteomes" id="UP000217199"/>
    </source>
</evidence>
<evidence type="ECO:0008006" key="3">
    <source>
        <dbReference type="Google" id="ProtNLM"/>
    </source>
</evidence>
<keyword evidence="2" id="KW-1185">Reference proteome</keyword>
<gene>
    <name evidence="1" type="ORF">PNOK_0476800</name>
</gene>
<dbReference type="Gene3D" id="3.30.710.10">
    <property type="entry name" value="Potassium Channel Kv1.1, Chain A"/>
    <property type="match status" value="1"/>
</dbReference>